<dbReference type="InterPro" id="IPR013815">
    <property type="entry name" value="ATP_grasp_subdomain_1"/>
</dbReference>
<reference evidence="19 20" key="1">
    <citation type="submission" date="2023-09" db="EMBL/GenBank/DDBJ databases">
        <authorList>
            <person name="Rey-Velasco X."/>
        </authorList>
    </citation>
    <scope>NUCLEOTIDE SEQUENCE [LARGE SCALE GENOMIC DNA]</scope>
    <source>
        <strain evidence="19 20">P385</strain>
    </source>
</reference>
<dbReference type="InterPro" id="IPR011761">
    <property type="entry name" value="ATP-grasp"/>
</dbReference>
<dbReference type="InterPro" id="IPR005905">
    <property type="entry name" value="D_ala_D_ala"/>
</dbReference>
<evidence type="ECO:0000256" key="14">
    <source>
        <dbReference type="ARBA" id="ARBA00023316"/>
    </source>
</evidence>
<dbReference type="Gene3D" id="3.30.470.20">
    <property type="entry name" value="ATP-grasp fold, B domain"/>
    <property type="match status" value="1"/>
</dbReference>
<evidence type="ECO:0000256" key="12">
    <source>
        <dbReference type="ARBA" id="ARBA00022960"/>
    </source>
</evidence>
<evidence type="ECO:0000256" key="11">
    <source>
        <dbReference type="ARBA" id="ARBA00022840"/>
    </source>
</evidence>
<dbReference type="InterPro" id="IPR000291">
    <property type="entry name" value="D-Ala_lig_Van_CS"/>
</dbReference>
<comment type="cofactor">
    <cofactor evidence="1">
        <name>Mn(2+)</name>
        <dbReference type="ChEBI" id="CHEBI:29035"/>
    </cofactor>
</comment>
<evidence type="ECO:0000256" key="17">
    <source>
        <dbReference type="PROSITE-ProRule" id="PRU00409"/>
    </source>
</evidence>
<dbReference type="SMART" id="SM01209">
    <property type="entry name" value="GARS_A"/>
    <property type="match status" value="1"/>
</dbReference>
<keyword evidence="8 16" id="KW-0963">Cytoplasm</keyword>
<evidence type="ECO:0000256" key="10">
    <source>
        <dbReference type="ARBA" id="ARBA00022741"/>
    </source>
</evidence>
<comment type="subcellular location">
    <subcellularLocation>
        <location evidence="4 16">Cytoplasm</location>
    </subcellularLocation>
</comment>
<dbReference type="EC" id="6.3.2.4" evidence="7 16"/>
<dbReference type="PANTHER" id="PTHR23132">
    <property type="entry name" value="D-ALANINE--D-ALANINE LIGASE"/>
    <property type="match status" value="1"/>
</dbReference>
<evidence type="ECO:0000256" key="13">
    <source>
        <dbReference type="ARBA" id="ARBA00022984"/>
    </source>
</evidence>
<keyword evidence="13 16" id="KW-0573">Peptidoglycan synthesis</keyword>
<evidence type="ECO:0000256" key="9">
    <source>
        <dbReference type="ARBA" id="ARBA00022598"/>
    </source>
</evidence>
<organism evidence="19 20">
    <name type="scientific">Spectribacter acetivorans</name>
    <dbReference type="NCBI Taxonomy" id="3075603"/>
    <lineage>
        <taxon>Bacteria</taxon>
        <taxon>Pseudomonadati</taxon>
        <taxon>Pseudomonadota</taxon>
        <taxon>Gammaproteobacteria</taxon>
        <taxon>Salinisphaerales</taxon>
        <taxon>Salinisphaeraceae</taxon>
        <taxon>Spectribacter</taxon>
    </lineage>
</organism>
<keyword evidence="9 16" id="KW-0436">Ligase</keyword>
<comment type="cofactor">
    <cofactor evidence="2">
        <name>Mg(2+)</name>
        <dbReference type="ChEBI" id="CHEBI:18420"/>
    </cofactor>
</comment>
<evidence type="ECO:0000259" key="18">
    <source>
        <dbReference type="PROSITE" id="PS50975"/>
    </source>
</evidence>
<evidence type="ECO:0000256" key="3">
    <source>
        <dbReference type="ARBA" id="ARBA00003921"/>
    </source>
</evidence>
<comment type="catalytic activity">
    <reaction evidence="15 16">
        <text>2 D-alanine + ATP = D-alanyl-D-alanine + ADP + phosphate + H(+)</text>
        <dbReference type="Rhea" id="RHEA:11224"/>
        <dbReference type="ChEBI" id="CHEBI:15378"/>
        <dbReference type="ChEBI" id="CHEBI:30616"/>
        <dbReference type="ChEBI" id="CHEBI:43474"/>
        <dbReference type="ChEBI" id="CHEBI:57416"/>
        <dbReference type="ChEBI" id="CHEBI:57822"/>
        <dbReference type="ChEBI" id="CHEBI:456216"/>
        <dbReference type="EC" id="6.3.2.4"/>
    </reaction>
</comment>
<dbReference type="RefSeq" id="WP_311658116.1">
    <property type="nucleotide sequence ID" value="NZ_JAVRHY010000004.1"/>
</dbReference>
<keyword evidence="11 17" id="KW-0067">ATP-binding</keyword>
<dbReference type="Proteomes" id="UP001259982">
    <property type="component" value="Unassembled WGS sequence"/>
</dbReference>
<dbReference type="Gene3D" id="3.30.1490.20">
    <property type="entry name" value="ATP-grasp fold, A domain"/>
    <property type="match status" value="1"/>
</dbReference>
<dbReference type="PROSITE" id="PS50975">
    <property type="entry name" value="ATP_GRASP"/>
    <property type="match status" value="1"/>
</dbReference>
<dbReference type="Pfam" id="PF07478">
    <property type="entry name" value="Dala_Dala_lig_C"/>
    <property type="match status" value="1"/>
</dbReference>
<dbReference type="EMBL" id="JAVRHY010000004">
    <property type="protein sequence ID" value="MDT0618077.1"/>
    <property type="molecule type" value="Genomic_DNA"/>
</dbReference>
<evidence type="ECO:0000256" key="8">
    <source>
        <dbReference type="ARBA" id="ARBA00022490"/>
    </source>
</evidence>
<evidence type="ECO:0000256" key="4">
    <source>
        <dbReference type="ARBA" id="ARBA00004496"/>
    </source>
</evidence>
<keyword evidence="14 16" id="KW-0961">Cell wall biogenesis/degradation</keyword>
<dbReference type="HAMAP" id="MF_00047">
    <property type="entry name" value="Dala_Dala_lig"/>
    <property type="match status" value="1"/>
</dbReference>
<keyword evidence="20" id="KW-1185">Reference proteome</keyword>
<feature type="domain" description="ATP-grasp" evidence="18">
    <location>
        <begin position="104"/>
        <end position="299"/>
    </location>
</feature>
<keyword evidence="10 17" id="KW-0547">Nucleotide-binding</keyword>
<gene>
    <name evidence="16" type="primary">ddl</name>
    <name evidence="19" type="ORF">RM531_06295</name>
</gene>
<dbReference type="InterPro" id="IPR016185">
    <property type="entry name" value="PreATP-grasp_dom_sf"/>
</dbReference>
<dbReference type="InterPro" id="IPR011095">
    <property type="entry name" value="Dala_Dala_lig_C"/>
</dbReference>
<dbReference type="NCBIfam" id="TIGR01205">
    <property type="entry name" value="D_ala_D_alaTIGR"/>
    <property type="match status" value="1"/>
</dbReference>
<evidence type="ECO:0000256" key="16">
    <source>
        <dbReference type="HAMAP-Rule" id="MF_00047"/>
    </source>
</evidence>
<comment type="caution">
    <text evidence="19">The sequence shown here is derived from an EMBL/GenBank/DDBJ whole genome shotgun (WGS) entry which is preliminary data.</text>
</comment>
<protein>
    <recommendedName>
        <fullName evidence="7 16">D-alanine--D-alanine ligase</fullName>
        <ecNumber evidence="7 16">6.3.2.4</ecNumber>
    </recommendedName>
    <alternativeName>
        <fullName evidence="16">D-Ala-D-Ala ligase</fullName>
    </alternativeName>
    <alternativeName>
        <fullName evidence="16">D-alanylalanine synthetase</fullName>
    </alternativeName>
</protein>
<dbReference type="PANTHER" id="PTHR23132:SF23">
    <property type="entry name" value="D-ALANINE--D-ALANINE LIGASE B"/>
    <property type="match status" value="1"/>
</dbReference>
<name>A0ABU3B8E9_9GAMM</name>
<comment type="similarity">
    <text evidence="6 16">Belongs to the D-alanine--D-alanine ligase family.</text>
</comment>
<evidence type="ECO:0000313" key="20">
    <source>
        <dbReference type="Proteomes" id="UP001259982"/>
    </source>
</evidence>
<evidence type="ECO:0000256" key="2">
    <source>
        <dbReference type="ARBA" id="ARBA00001946"/>
    </source>
</evidence>
<dbReference type="GO" id="GO:0008716">
    <property type="term" value="F:D-alanine-D-alanine ligase activity"/>
    <property type="evidence" value="ECO:0007669"/>
    <property type="project" value="UniProtKB-EC"/>
</dbReference>
<evidence type="ECO:0000256" key="5">
    <source>
        <dbReference type="ARBA" id="ARBA00004752"/>
    </source>
</evidence>
<dbReference type="SUPFAM" id="SSF56059">
    <property type="entry name" value="Glutathione synthetase ATP-binding domain-like"/>
    <property type="match status" value="1"/>
</dbReference>
<dbReference type="NCBIfam" id="NF002378">
    <property type="entry name" value="PRK01372.1"/>
    <property type="match status" value="1"/>
</dbReference>
<evidence type="ECO:0000256" key="6">
    <source>
        <dbReference type="ARBA" id="ARBA00010871"/>
    </source>
</evidence>
<sequence>MSGRFGKVAVLMGGWSAEREISLQSGRAVLAALQARGIDAHGVDVDRARLLHLADEGFNCAWIALHGTGGEDGIAQAVLEVQGLPYTGSGVLASALAMDKARCKALWAASGIPTPAHRLLSSDTDADTLIADIGLPIFVKPATEGSSIGMSRVDAPDQLHAAWQAASRYGESVLAERFVDGGEYTAAVLGDRVLPLLRIESAGAFYDFHAKYEADTTHYHCPCGLAPDEEQRLAALCLDAFRATGARGWGRVDFMLDDDGQPWFLEINTVPGMTSHSLVPMSAAAAGIDFESLVERILALSLEEHDDAN</sequence>
<dbReference type="PROSITE" id="PS00843">
    <property type="entry name" value="DALA_DALA_LIGASE_1"/>
    <property type="match status" value="1"/>
</dbReference>
<evidence type="ECO:0000256" key="1">
    <source>
        <dbReference type="ARBA" id="ARBA00001936"/>
    </source>
</evidence>
<keyword evidence="12 16" id="KW-0133">Cell shape</keyword>
<accession>A0ABU3B8E9</accession>
<evidence type="ECO:0000313" key="19">
    <source>
        <dbReference type="EMBL" id="MDT0618077.1"/>
    </source>
</evidence>
<comment type="function">
    <text evidence="3 16">Cell wall formation.</text>
</comment>
<proteinExistence type="inferred from homology"/>
<evidence type="ECO:0000256" key="15">
    <source>
        <dbReference type="ARBA" id="ARBA00047614"/>
    </source>
</evidence>
<comment type="pathway">
    <text evidence="5 16">Cell wall biogenesis; peptidoglycan biosynthesis.</text>
</comment>
<dbReference type="Gene3D" id="3.40.50.20">
    <property type="match status" value="1"/>
</dbReference>
<evidence type="ECO:0000256" key="7">
    <source>
        <dbReference type="ARBA" id="ARBA00012216"/>
    </source>
</evidence>
<dbReference type="PROSITE" id="PS00844">
    <property type="entry name" value="DALA_DALA_LIGASE_2"/>
    <property type="match status" value="1"/>
</dbReference>
<dbReference type="SUPFAM" id="SSF52440">
    <property type="entry name" value="PreATP-grasp domain"/>
    <property type="match status" value="1"/>
</dbReference>
<dbReference type="PIRSF" id="PIRSF039102">
    <property type="entry name" value="Ddl/VanB"/>
    <property type="match status" value="1"/>
</dbReference>